<proteinExistence type="predicted"/>
<evidence type="ECO:0000313" key="2">
    <source>
        <dbReference type="EMBL" id="TXS96009.1"/>
    </source>
</evidence>
<keyword evidence="1" id="KW-0732">Signal</keyword>
<protein>
    <recommendedName>
        <fullName evidence="4">Lipoprotein</fullName>
    </recommendedName>
</protein>
<dbReference type="RefSeq" id="WP_148066279.1">
    <property type="nucleotide sequence ID" value="NZ_VRZA01000001.1"/>
</dbReference>
<dbReference type="Proteomes" id="UP000321039">
    <property type="component" value="Unassembled WGS sequence"/>
</dbReference>
<keyword evidence="3" id="KW-1185">Reference proteome</keyword>
<comment type="caution">
    <text evidence="2">The sequence shown here is derived from an EMBL/GenBank/DDBJ whole genome shotgun (WGS) entry which is preliminary data.</text>
</comment>
<feature type="chain" id="PRO_5022829213" description="Lipoprotein" evidence="1">
    <location>
        <begin position="25"/>
        <end position="577"/>
    </location>
</feature>
<dbReference type="AlphaFoldDB" id="A0A5C9A7D0"/>
<evidence type="ECO:0000313" key="3">
    <source>
        <dbReference type="Proteomes" id="UP000321039"/>
    </source>
</evidence>
<feature type="signal peptide" evidence="1">
    <location>
        <begin position="1"/>
        <end position="24"/>
    </location>
</feature>
<evidence type="ECO:0008006" key="4">
    <source>
        <dbReference type="Google" id="ProtNLM"/>
    </source>
</evidence>
<evidence type="ECO:0000256" key="1">
    <source>
        <dbReference type="SAM" id="SignalP"/>
    </source>
</evidence>
<name>A0A5C9A7D0_9GAMM</name>
<accession>A0A5C9A7D0</accession>
<sequence length="577" mass="64782">MKRPSAKLIALLLTTGLASGLATAARAVDAEENLPEAWFAQQGTMEKLREETGVRPPKPDQHPVAAMYNREAIIPPQCYTRTEGKHNPCYVCHQDALPGRENVMNDRDLQEAYSFSDLGQTNHWANLFRDRAQRVAGISDREILDWVDDDNYSDLQPRLQAAGFKGWIPDLENLEERADAFDEQGIARDGSGWVAFNYKPFPSTFWPTNGSTDDVMIRLPAIYREDAKGEPSRAVYQANLAILEANIKELGSITTAPLDERELGVDLNGDGALAVITEITDVSRYVGAAREQYLEPFLYPKGTEFLHTVRYLGMDDEGRIGVSRRMKEVRYMKKWQAYNKPTLARYYEEEAFEKEAGFLPGYTRLGDWGLDNGSGWSIQGFIENREGKLRVATHEENTFCMGCHSSIGSTIDKTFSFARKIDGAAGWGYINLKGMPDAPNVGEFEGEFLTYFRRAGGGDEFRSNPEVLQRFFDENGKVDADKVAGLDVYDLIVPSAVRALQLNKAYRVIVDEQSFLFGRDATWHPPMNVYDAVSNVDSPTLEETRIFDWDIRLDWQAANASGEGRSKTVIAVSQDAH</sequence>
<dbReference type="EMBL" id="VRZA01000001">
    <property type="protein sequence ID" value="TXS96009.1"/>
    <property type="molecule type" value="Genomic_DNA"/>
</dbReference>
<gene>
    <name evidence="2" type="ORF">FV139_00425</name>
</gene>
<organism evidence="2 3">
    <name type="scientific">Parahaliea maris</name>
    <dbReference type="NCBI Taxonomy" id="2716870"/>
    <lineage>
        <taxon>Bacteria</taxon>
        <taxon>Pseudomonadati</taxon>
        <taxon>Pseudomonadota</taxon>
        <taxon>Gammaproteobacteria</taxon>
        <taxon>Cellvibrionales</taxon>
        <taxon>Halieaceae</taxon>
        <taxon>Parahaliea</taxon>
    </lineage>
</organism>
<reference evidence="2 3" key="1">
    <citation type="submission" date="2019-08" db="EMBL/GenBank/DDBJ databases">
        <title>Parahaliea maris sp. nov., isolated from the surface seawater.</title>
        <authorList>
            <person name="Liu Y."/>
        </authorList>
    </citation>
    <scope>NUCLEOTIDE SEQUENCE [LARGE SCALE GENOMIC DNA]</scope>
    <source>
        <strain evidence="2 3">HSLHS9</strain>
    </source>
</reference>